<reference evidence="7 8" key="1">
    <citation type="submission" date="2019-09" db="EMBL/GenBank/DDBJ databases">
        <title>YIM 48816 draft genome.</title>
        <authorList>
            <person name="Jiang L."/>
        </authorList>
    </citation>
    <scope>NUCLEOTIDE SEQUENCE [LARGE SCALE GENOMIC DNA]</scope>
    <source>
        <strain evidence="7 8">YIM 48816</strain>
    </source>
</reference>
<dbReference type="GO" id="GO:0005886">
    <property type="term" value="C:plasma membrane"/>
    <property type="evidence" value="ECO:0007669"/>
    <property type="project" value="UniProtKB-SubCell"/>
</dbReference>
<keyword evidence="5 6" id="KW-0472">Membrane</keyword>
<protein>
    <submittedName>
        <fullName evidence="7">LysE family translocator</fullName>
    </submittedName>
</protein>
<feature type="transmembrane region" description="Helical" evidence="6">
    <location>
        <begin position="6"/>
        <end position="28"/>
    </location>
</feature>
<dbReference type="Proteomes" id="UP000474159">
    <property type="component" value="Unassembled WGS sequence"/>
</dbReference>
<dbReference type="EMBL" id="VZZK01000008">
    <property type="protein sequence ID" value="KAB1079552.1"/>
    <property type="molecule type" value="Genomic_DNA"/>
</dbReference>
<dbReference type="GO" id="GO:0015171">
    <property type="term" value="F:amino acid transmembrane transporter activity"/>
    <property type="evidence" value="ECO:0007669"/>
    <property type="project" value="TreeGrafter"/>
</dbReference>
<feature type="transmembrane region" description="Helical" evidence="6">
    <location>
        <begin position="120"/>
        <end position="138"/>
    </location>
</feature>
<dbReference type="RefSeq" id="WP_150999815.1">
    <property type="nucleotide sequence ID" value="NZ_BPQY01000176.1"/>
</dbReference>
<feature type="transmembrane region" description="Helical" evidence="6">
    <location>
        <begin position="74"/>
        <end position="91"/>
    </location>
</feature>
<comment type="subcellular location">
    <subcellularLocation>
        <location evidence="1">Cell membrane</location>
        <topology evidence="1">Multi-pass membrane protein</topology>
    </subcellularLocation>
</comment>
<evidence type="ECO:0000256" key="3">
    <source>
        <dbReference type="ARBA" id="ARBA00022692"/>
    </source>
</evidence>
<keyword evidence="4 6" id="KW-1133">Transmembrane helix</keyword>
<dbReference type="PANTHER" id="PTHR30086">
    <property type="entry name" value="ARGININE EXPORTER PROTEIN ARGO"/>
    <property type="match status" value="1"/>
</dbReference>
<accession>A0A6L3T7L2</accession>
<evidence type="ECO:0000256" key="2">
    <source>
        <dbReference type="ARBA" id="ARBA00022475"/>
    </source>
</evidence>
<dbReference type="PANTHER" id="PTHR30086:SF20">
    <property type="entry name" value="ARGININE EXPORTER PROTEIN ARGO-RELATED"/>
    <property type="match status" value="1"/>
</dbReference>
<evidence type="ECO:0000313" key="7">
    <source>
        <dbReference type="EMBL" id="KAB1079552.1"/>
    </source>
</evidence>
<dbReference type="AlphaFoldDB" id="A0A6L3T7L2"/>
<evidence type="ECO:0000256" key="4">
    <source>
        <dbReference type="ARBA" id="ARBA00022989"/>
    </source>
</evidence>
<organism evidence="7 8">
    <name type="scientific">Methylobacterium soli</name>
    <dbReference type="NCBI Taxonomy" id="553447"/>
    <lineage>
        <taxon>Bacteria</taxon>
        <taxon>Pseudomonadati</taxon>
        <taxon>Pseudomonadota</taxon>
        <taxon>Alphaproteobacteria</taxon>
        <taxon>Hyphomicrobiales</taxon>
        <taxon>Methylobacteriaceae</taxon>
        <taxon>Methylobacterium</taxon>
    </lineage>
</organism>
<dbReference type="PIRSF" id="PIRSF006324">
    <property type="entry name" value="LeuE"/>
    <property type="match status" value="1"/>
</dbReference>
<dbReference type="InterPro" id="IPR001123">
    <property type="entry name" value="LeuE-type"/>
</dbReference>
<feature type="transmembrane region" description="Helical" evidence="6">
    <location>
        <begin position="40"/>
        <end position="68"/>
    </location>
</feature>
<keyword evidence="8" id="KW-1185">Reference proteome</keyword>
<comment type="caution">
    <text evidence="7">The sequence shown here is derived from an EMBL/GenBank/DDBJ whole genome shotgun (WGS) entry which is preliminary data.</text>
</comment>
<dbReference type="OrthoDB" id="9804822at2"/>
<sequence length="210" mass="22097">MNLHTWWLFFSAVFILCGTPGPNMLHVLTRSVRVGARRALATMAGCLGAVLLVVAASAAGLSAVLTAAPALFEVIRYAGVAYLLYLGVKAWRGADGPVAARPGEGPAASRLTAPRLVRDGFLIGLSNPKLILFATAFFPQFIDGHAAQGPQFAILVATFAGAELFWYGIYAIGGQRLAVTLTRPGLKRLFDRITGGLFVGFGAALLGVRP</sequence>
<feature type="transmembrane region" description="Helical" evidence="6">
    <location>
        <begin position="150"/>
        <end position="169"/>
    </location>
</feature>
<evidence type="ECO:0000256" key="6">
    <source>
        <dbReference type="SAM" id="Phobius"/>
    </source>
</evidence>
<evidence type="ECO:0000256" key="5">
    <source>
        <dbReference type="ARBA" id="ARBA00023136"/>
    </source>
</evidence>
<evidence type="ECO:0000313" key="8">
    <source>
        <dbReference type="Proteomes" id="UP000474159"/>
    </source>
</evidence>
<keyword evidence="3 6" id="KW-0812">Transmembrane</keyword>
<proteinExistence type="predicted"/>
<keyword evidence="2" id="KW-1003">Cell membrane</keyword>
<evidence type="ECO:0000256" key="1">
    <source>
        <dbReference type="ARBA" id="ARBA00004651"/>
    </source>
</evidence>
<gene>
    <name evidence="7" type="ORF">F6X53_09665</name>
</gene>
<dbReference type="Pfam" id="PF01810">
    <property type="entry name" value="LysE"/>
    <property type="match status" value="1"/>
</dbReference>
<name>A0A6L3T7L2_9HYPH</name>